<proteinExistence type="predicted"/>
<dbReference type="EMBL" id="BMHF01000001">
    <property type="protein sequence ID" value="GGA19470.1"/>
    <property type="molecule type" value="Genomic_DNA"/>
</dbReference>
<sequence length="49" mass="5435">MLKGKKKKMTPYNQESSSAGSFNFISALVCRKSTTIYVIYAVSFIVPSL</sequence>
<name>A0ABQ1FLB8_9BACL</name>
<keyword evidence="2" id="KW-1185">Reference proteome</keyword>
<evidence type="ECO:0000313" key="1">
    <source>
        <dbReference type="EMBL" id="GGA19470.1"/>
    </source>
</evidence>
<reference evidence="2" key="1">
    <citation type="journal article" date="2019" name="Int. J. Syst. Evol. Microbiol.">
        <title>The Global Catalogue of Microorganisms (GCM) 10K type strain sequencing project: providing services to taxonomists for standard genome sequencing and annotation.</title>
        <authorList>
            <consortium name="The Broad Institute Genomics Platform"/>
            <consortium name="The Broad Institute Genome Sequencing Center for Infectious Disease"/>
            <person name="Wu L."/>
            <person name="Ma J."/>
        </authorList>
    </citation>
    <scope>NUCLEOTIDE SEQUENCE [LARGE SCALE GENOMIC DNA]</scope>
    <source>
        <strain evidence="2">CGMCC 1.15044</strain>
    </source>
</reference>
<accession>A0ABQ1FLB8</accession>
<organism evidence="1 2">
    <name type="scientific">Paenibacillus physcomitrellae</name>
    <dbReference type="NCBI Taxonomy" id="1619311"/>
    <lineage>
        <taxon>Bacteria</taxon>
        <taxon>Bacillati</taxon>
        <taxon>Bacillota</taxon>
        <taxon>Bacilli</taxon>
        <taxon>Bacillales</taxon>
        <taxon>Paenibacillaceae</taxon>
        <taxon>Paenibacillus</taxon>
    </lineage>
</organism>
<evidence type="ECO:0000313" key="2">
    <source>
        <dbReference type="Proteomes" id="UP000609323"/>
    </source>
</evidence>
<protein>
    <submittedName>
        <fullName evidence="1">Uncharacterized protein</fullName>
    </submittedName>
</protein>
<dbReference type="Proteomes" id="UP000609323">
    <property type="component" value="Unassembled WGS sequence"/>
</dbReference>
<comment type="caution">
    <text evidence="1">The sequence shown here is derived from an EMBL/GenBank/DDBJ whole genome shotgun (WGS) entry which is preliminary data.</text>
</comment>
<gene>
    <name evidence="1" type="ORF">GCM10010917_00120</name>
</gene>